<keyword evidence="6 13" id="KW-0808">Transferase</keyword>
<keyword evidence="14" id="KW-1185">Reference proteome</keyword>
<dbReference type="GO" id="GO:0030170">
    <property type="term" value="F:pyridoxal phosphate binding"/>
    <property type="evidence" value="ECO:0007669"/>
    <property type="project" value="InterPro"/>
</dbReference>
<keyword evidence="8" id="KW-0746">Sphingolipid metabolism</keyword>
<keyword evidence="10" id="KW-0012">Acyltransferase</keyword>
<evidence type="ECO:0000256" key="4">
    <source>
        <dbReference type="ARBA" id="ARBA00008392"/>
    </source>
</evidence>
<comment type="cofactor">
    <cofactor evidence="1">
        <name>pyridoxal 5'-phosphate</name>
        <dbReference type="ChEBI" id="CHEBI:597326"/>
    </cofactor>
</comment>
<evidence type="ECO:0000256" key="8">
    <source>
        <dbReference type="ARBA" id="ARBA00022919"/>
    </source>
</evidence>
<evidence type="ECO:0000313" key="14">
    <source>
        <dbReference type="Proteomes" id="UP000051952"/>
    </source>
</evidence>
<dbReference type="GO" id="GO:0046512">
    <property type="term" value="P:sphingosine biosynthetic process"/>
    <property type="evidence" value="ECO:0007669"/>
    <property type="project" value="TreeGrafter"/>
</dbReference>
<dbReference type="EC" id="2.3.1.50" evidence="5"/>
<dbReference type="VEuPathDB" id="TriTrypDB:BSAL_48410"/>
<dbReference type="AlphaFoldDB" id="A0A0S4KPJ9"/>
<name>A0A0S4KPJ9_BODSA</name>
<dbReference type="GO" id="GO:0004758">
    <property type="term" value="F:serine C-palmitoyltransferase activity"/>
    <property type="evidence" value="ECO:0007669"/>
    <property type="project" value="TreeGrafter"/>
</dbReference>
<evidence type="ECO:0000256" key="9">
    <source>
        <dbReference type="ARBA" id="ARBA00023098"/>
    </source>
</evidence>
<evidence type="ECO:0000256" key="1">
    <source>
        <dbReference type="ARBA" id="ARBA00001933"/>
    </source>
</evidence>
<dbReference type="InterPro" id="IPR015421">
    <property type="entry name" value="PyrdxlP-dep_Trfase_major"/>
</dbReference>
<organism evidence="13 14">
    <name type="scientific">Bodo saltans</name>
    <name type="common">Flagellated protozoan</name>
    <dbReference type="NCBI Taxonomy" id="75058"/>
    <lineage>
        <taxon>Eukaryota</taxon>
        <taxon>Discoba</taxon>
        <taxon>Euglenozoa</taxon>
        <taxon>Kinetoplastea</taxon>
        <taxon>Metakinetoplastina</taxon>
        <taxon>Eubodonida</taxon>
        <taxon>Bodonidae</taxon>
        <taxon>Bodo</taxon>
    </lineage>
</organism>
<reference evidence="14" key="1">
    <citation type="submission" date="2015-09" db="EMBL/GenBank/DDBJ databases">
        <authorList>
            <consortium name="Pathogen Informatics"/>
        </authorList>
    </citation>
    <scope>NUCLEOTIDE SEQUENCE [LARGE SCALE GENOMIC DNA]</scope>
    <source>
        <strain evidence="14">Lake Konstanz</strain>
    </source>
</reference>
<evidence type="ECO:0000256" key="5">
    <source>
        <dbReference type="ARBA" id="ARBA00013220"/>
    </source>
</evidence>
<evidence type="ECO:0000256" key="10">
    <source>
        <dbReference type="ARBA" id="ARBA00023315"/>
    </source>
</evidence>
<dbReference type="PANTHER" id="PTHR13693:SF2">
    <property type="entry name" value="SERINE PALMITOYLTRANSFERASE 1"/>
    <property type="match status" value="1"/>
</dbReference>
<feature type="transmembrane region" description="Helical" evidence="11">
    <location>
        <begin position="34"/>
        <end position="53"/>
    </location>
</feature>
<proteinExistence type="inferred from homology"/>
<feature type="domain" description="Aminotransferase class I/classII large" evidence="12">
    <location>
        <begin position="132"/>
        <end position="496"/>
    </location>
</feature>
<feature type="transmembrane region" description="Helical" evidence="11">
    <location>
        <begin position="182"/>
        <end position="205"/>
    </location>
</feature>
<evidence type="ECO:0000256" key="7">
    <source>
        <dbReference type="ARBA" id="ARBA00022898"/>
    </source>
</evidence>
<keyword evidence="7" id="KW-0663">Pyridoxal phosphate</keyword>
<comment type="similarity">
    <text evidence="4">Belongs to the class-II pyridoxal-phosphate-dependent aminotransferase family.</text>
</comment>
<dbReference type="Proteomes" id="UP000051952">
    <property type="component" value="Unassembled WGS sequence"/>
</dbReference>
<dbReference type="GO" id="GO:0016020">
    <property type="term" value="C:membrane"/>
    <property type="evidence" value="ECO:0007669"/>
    <property type="project" value="GOC"/>
</dbReference>
<dbReference type="GO" id="GO:0005783">
    <property type="term" value="C:endoplasmic reticulum"/>
    <property type="evidence" value="ECO:0007669"/>
    <property type="project" value="TreeGrafter"/>
</dbReference>
<dbReference type="InterPro" id="IPR015424">
    <property type="entry name" value="PyrdxlP-dep_Trfase"/>
</dbReference>
<comment type="pathway">
    <text evidence="3">Sphingolipid metabolism.</text>
</comment>
<evidence type="ECO:0000256" key="3">
    <source>
        <dbReference type="ARBA" id="ARBA00004991"/>
    </source>
</evidence>
<evidence type="ECO:0000256" key="11">
    <source>
        <dbReference type="SAM" id="Phobius"/>
    </source>
</evidence>
<keyword evidence="11" id="KW-0812">Transmembrane</keyword>
<dbReference type="OMA" id="LTKYGCG"/>
<dbReference type="PANTHER" id="PTHR13693">
    <property type="entry name" value="CLASS II AMINOTRANSFERASE/8-AMINO-7-OXONONANOATE SYNTHASE"/>
    <property type="match status" value="1"/>
</dbReference>
<gene>
    <name evidence="13" type="ORF">BSAL_48410</name>
</gene>
<accession>A0A0S4KPJ9</accession>
<dbReference type="InterPro" id="IPR004839">
    <property type="entry name" value="Aminotransferase_I/II_large"/>
</dbReference>
<dbReference type="EMBL" id="CYKH01002252">
    <property type="protein sequence ID" value="CUI15559.1"/>
    <property type="molecule type" value="Genomic_DNA"/>
</dbReference>
<evidence type="ECO:0000256" key="6">
    <source>
        <dbReference type="ARBA" id="ARBA00022679"/>
    </source>
</evidence>
<evidence type="ECO:0000313" key="13">
    <source>
        <dbReference type="EMBL" id="CUI15559.1"/>
    </source>
</evidence>
<keyword evidence="11" id="KW-0472">Membrane</keyword>
<dbReference type="GO" id="GO:0046513">
    <property type="term" value="P:ceramide biosynthetic process"/>
    <property type="evidence" value="ECO:0007669"/>
    <property type="project" value="TreeGrafter"/>
</dbReference>
<comment type="pathway">
    <text evidence="2">Lipid metabolism; sphingolipid metabolism.</text>
</comment>
<dbReference type="InterPro" id="IPR050087">
    <property type="entry name" value="AON_synthase_class-II"/>
</dbReference>
<dbReference type="Gene3D" id="3.40.640.10">
    <property type="entry name" value="Type I PLP-dependent aspartate aminotransferase-like (Major domain)"/>
    <property type="match status" value="1"/>
</dbReference>
<dbReference type="SUPFAM" id="SSF53383">
    <property type="entry name" value="PLP-dependent transferases"/>
    <property type="match status" value="1"/>
</dbReference>
<dbReference type="Pfam" id="PF00155">
    <property type="entry name" value="Aminotran_1_2"/>
    <property type="match status" value="1"/>
</dbReference>
<evidence type="ECO:0000259" key="12">
    <source>
        <dbReference type="Pfam" id="PF00155"/>
    </source>
</evidence>
<sequence>MSSSAESAVREAVEFLIQFVENPLPFLVYQWEQHPYHIVIEVAFCVAFVYFYFIPLHRAKASRIETMTSKEEDMMLQEFVSAPFKANRPDSNAPVAGPFGGAEVMPNVQILGRSGVKATIRGPKGSPLSCLDLATFDYHSLSTAPEIRETAKHLVVTYGVGSCGPRGFYGTVKPHLDLESHIAAFLGVDACIIYSFSFATVSTLIPCYSSRGDYIVVDSGVCLPIQEGCHLSRSNVSYARHNDLFHMEELMSTIQRSDDKKKKISRRFLVTEGVFRNSGDICQLREILELCNKYKFRLILEDSYGFGVLGATGRGTPEHFQIPTSLIDFYIGSMATSLGTVGGFCAGSATMVDHQRLAATGYVFSASLPPYMTGSASKALEMIQANPNLVGDVQRNAKAFRAELRTVGLPANLKMIDSTDDVSPLVHIRVECSYIREVGKQRVEEQLARVVESLQTKSILVLRHLYTAEERVENWPSLRVVIKSGLTPAQVGITARTIIAVLRVEFRQ</sequence>
<evidence type="ECO:0000256" key="2">
    <source>
        <dbReference type="ARBA" id="ARBA00004760"/>
    </source>
</evidence>
<keyword evidence="11" id="KW-1133">Transmembrane helix</keyword>
<protein>
    <recommendedName>
        <fullName evidence="5">serine C-palmitoyltransferase</fullName>
        <ecNumber evidence="5">2.3.1.50</ecNumber>
    </recommendedName>
</protein>
<dbReference type="OrthoDB" id="3168162at2759"/>
<keyword evidence="9" id="KW-0443">Lipid metabolism</keyword>